<organism evidence="1 2">
    <name type="scientific">Pseudonocardia acidicola</name>
    <dbReference type="NCBI Taxonomy" id="2724939"/>
    <lineage>
        <taxon>Bacteria</taxon>
        <taxon>Bacillati</taxon>
        <taxon>Actinomycetota</taxon>
        <taxon>Actinomycetes</taxon>
        <taxon>Pseudonocardiales</taxon>
        <taxon>Pseudonocardiaceae</taxon>
        <taxon>Pseudonocardia</taxon>
    </lineage>
</organism>
<proteinExistence type="predicted"/>
<dbReference type="RefSeq" id="WP_169381977.1">
    <property type="nucleotide sequence ID" value="NZ_JAAXLA010000024.1"/>
</dbReference>
<protein>
    <submittedName>
        <fullName evidence="1">Uncharacterized protein</fullName>
    </submittedName>
</protein>
<gene>
    <name evidence="1" type="ORF">HF526_14615</name>
</gene>
<evidence type="ECO:0000313" key="2">
    <source>
        <dbReference type="Proteomes" id="UP000820669"/>
    </source>
</evidence>
<comment type="caution">
    <text evidence="1">The sequence shown here is derived from an EMBL/GenBank/DDBJ whole genome shotgun (WGS) entry which is preliminary data.</text>
</comment>
<dbReference type="Proteomes" id="UP000820669">
    <property type="component" value="Unassembled WGS sequence"/>
</dbReference>
<keyword evidence="2" id="KW-1185">Reference proteome</keyword>
<accession>A0ABX1SAD8</accession>
<evidence type="ECO:0000313" key="1">
    <source>
        <dbReference type="EMBL" id="NMH98528.1"/>
    </source>
</evidence>
<dbReference type="EMBL" id="JAAXLA010000024">
    <property type="protein sequence ID" value="NMH98528.1"/>
    <property type="molecule type" value="Genomic_DNA"/>
</dbReference>
<sequence length="206" mass="21970">MSDTRRTAAPDNPASLGGPAPVLERVHRVVALAVEPFELLAEAGGLLLRLAAHGAAIEVLLVTDGVCSSTTVARRFSRLGLREVPRIRLGLSRPVPRGAGNDVLAALSEIVGFDPDPGLAMLAPAPLTVRTERAVLSRAARLAAGIYHTDLIRYLPADAPVRQWATRCPLTAEEARRKRYALGLPAVPADERFFVDHTIPAQRAGS</sequence>
<name>A0ABX1SAD8_9PSEU</name>
<reference evidence="1 2" key="1">
    <citation type="submission" date="2020-04" db="EMBL/GenBank/DDBJ databases">
        <authorList>
            <person name="Klaysubun C."/>
            <person name="Duangmal K."/>
            <person name="Lipun K."/>
        </authorList>
    </citation>
    <scope>NUCLEOTIDE SEQUENCE [LARGE SCALE GENOMIC DNA]</scope>
    <source>
        <strain evidence="1 2">K10HN5</strain>
    </source>
</reference>